<feature type="compositionally biased region" description="Polar residues" evidence="3">
    <location>
        <begin position="29"/>
        <end position="40"/>
    </location>
</feature>
<dbReference type="PROSITE" id="PS51257">
    <property type="entry name" value="PROKAR_LIPOPROTEIN"/>
    <property type="match status" value="1"/>
</dbReference>
<evidence type="ECO:0000313" key="6">
    <source>
        <dbReference type="Proteomes" id="UP000625804"/>
    </source>
</evidence>
<accession>A0A8J8GH07</accession>
<protein>
    <submittedName>
        <fullName evidence="5">ABC transporter substrate-binding protein</fullName>
    </submittedName>
</protein>
<dbReference type="AlphaFoldDB" id="A0A8J8GH07"/>
<gene>
    <name evidence="5" type="ORF">HR057_15005</name>
</gene>
<evidence type="ECO:0000256" key="2">
    <source>
        <dbReference type="ARBA" id="ARBA00022729"/>
    </source>
</evidence>
<dbReference type="Gene3D" id="3.40.50.2300">
    <property type="match status" value="2"/>
</dbReference>
<feature type="region of interest" description="Disordered" evidence="3">
    <location>
        <begin position="28"/>
        <end position="53"/>
    </location>
</feature>
<dbReference type="PANTHER" id="PTHR47235">
    <property type="entry name" value="BLR6548 PROTEIN"/>
    <property type="match status" value="1"/>
</dbReference>
<comment type="similarity">
    <text evidence="1">Belongs to the leucine-binding protein family.</text>
</comment>
<keyword evidence="2" id="KW-0732">Signal</keyword>
<organism evidence="5 6">
    <name type="scientific">Calidifontibacillus erzurumensis</name>
    <dbReference type="NCBI Taxonomy" id="2741433"/>
    <lineage>
        <taxon>Bacteria</taxon>
        <taxon>Bacillati</taxon>
        <taxon>Bacillota</taxon>
        <taxon>Bacilli</taxon>
        <taxon>Bacillales</taxon>
        <taxon>Bacillaceae</taxon>
        <taxon>Calidifontibacillus/Schinkia group</taxon>
        <taxon>Calidifontibacillus</taxon>
    </lineage>
</organism>
<dbReference type="Pfam" id="PF13458">
    <property type="entry name" value="Peripla_BP_6"/>
    <property type="match status" value="1"/>
</dbReference>
<evidence type="ECO:0000313" key="5">
    <source>
        <dbReference type="EMBL" id="NSL53051.1"/>
    </source>
</evidence>
<dbReference type="Proteomes" id="UP000625804">
    <property type="component" value="Unassembled WGS sequence"/>
</dbReference>
<reference evidence="5" key="1">
    <citation type="submission" date="2020-06" db="EMBL/GenBank/DDBJ databases">
        <title>A novel thermopfilic bacterium from Erzurum, Turkey.</title>
        <authorList>
            <person name="Adiguzel A."/>
            <person name="Ay H."/>
            <person name="Baltaci M.O."/>
        </authorList>
    </citation>
    <scope>NUCLEOTIDE SEQUENCE</scope>
    <source>
        <strain evidence="5">P2</strain>
    </source>
</reference>
<keyword evidence="6" id="KW-1185">Reference proteome</keyword>
<proteinExistence type="inferred from homology"/>
<feature type="domain" description="Leucine-binding protein" evidence="4">
    <location>
        <begin position="57"/>
        <end position="404"/>
    </location>
</feature>
<evidence type="ECO:0000256" key="3">
    <source>
        <dbReference type="SAM" id="MobiDB-lite"/>
    </source>
</evidence>
<evidence type="ECO:0000259" key="4">
    <source>
        <dbReference type="Pfam" id="PF13458"/>
    </source>
</evidence>
<name>A0A8J8GH07_9BACI</name>
<dbReference type="RefSeq" id="WP_173732253.1">
    <property type="nucleotide sequence ID" value="NZ_JABTTE010000027.1"/>
</dbReference>
<dbReference type="PANTHER" id="PTHR47235:SF1">
    <property type="entry name" value="BLR6548 PROTEIN"/>
    <property type="match status" value="1"/>
</dbReference>
<dbReference type="CDD" id="cd06334">
    <property type="entry name" value="PBP1_ABC_ligand_binding-like"/>
    <property type="match status" value="1"/>
</dbReference>
<dbReference type="InterPro" id="IPR028081">
    <property type="entry name" value="Leu-bd"/>
</dbReference>
<sequence length="415" mass="44948">MEKRKFLSILAMIVLAIGLLAGCSGGGNQSTQTQPASGNESDGKSEEAASSTEVKGTIKIGGLFDLTGGTGDVGTPYAEGEKAYFDYLSTQDPVNGYKLELIGDDYAYKIPEATKLYQKLKSKDKVAAILGWGTGDTEALRQLVAADKLPFISASYSENLKNMDESPYNFLTAASYSDQARAVLKWIKDNHTEGTPKVALIYNDTAFGKSPIQDAKDFAKEIGIEIVDEQIVDLKALDATSQLLNMQKKDPDYAIIQETWGATATILKDAKKLGLDTQFIGLNWSTGEGLIPITGDAAEGFIGVVTHAFPYEDLPGMEEIRTYLESKGEKLEDKDQKFIQGWVAAKIMVEGVRLADDPTTGEGIRAGLEKITNLDLGGLAAPITFTPDNHGGTNQIRLAKVQNGKFEVFTDYFSY</sequence>
<dbReference type="SUPFAM" id="SSF53822">
    <property type="entry name" value="Periplasmic binding protein-like I"/>
    <property type="match status" value="1"/>
</dbReference>
<evidence type="ECO:0000256" key="1">
    <source>
        <dbReference type="ARBA" id="ARBA00010062"/>
    </source>
</evidence>
<comment type="caution">
    <text evidence="5">The sequence shown here is derived from an EMBL/GenBank/DDBJ whole genome shotgun (WGS) entry which is preliminary data.</text>
</comment>
<dbReference type="EMBL" id="JABTTE010000027">
    <property type="protein sequence ID" value="NSL53051.1"/>
    <property type="molecule type" value="Genomic_DNA"/>
</dbReference>
<dbReference type="InterPro" id="IPR028082">
    <property type="entry name" value="Peripla_BP_I"/>
</dbReference>